<comment type="caution">
    <text evidence="2">The sequence shown here is derived from an EMBL/GenBank/DDBJ whole genome shotgun (WGS) entry which is preliminary data.</text>
</comment>
<accession>A0A4Z2GNX5</accession>
<reference evidence="2 3" key="1">
    <citation type="submission" date="2019-03" db="EMBL/GenBank/DDBJ databases">
        <title>First draft genome of Liparis tanakae, snailfish: a comprehensive survey of snailfish specific genes.</title>
        <authorList>
            <person name="Kim W."/>
            <person name="Song I."/>
            <person name="Jeong J.-H."/>
            <person name="Kim D."/>
            <person name="Kim S."/>
            <person name="Ryu S."/>
            <person name="Song J.Y."/>
            <person name="Lee S.K."/>
        </authorList>
    </citation>
    <scope>NUCLEOTIDE SEQUENCE [LARGE SCALE GENOMIC DNA]</scope>
    <source>
        <tissue evidence="2">Muscle</tissue>
    </source>
</reference>
<evidence type="ECO:0000313" key="3">
    <source>
        <dbReference type="Proteomes" id="UP000314294"/>
    </source>
</evidence>
<dbReference type="Proteomes" id="UP000314294">
    <property type="component" value="Unassembled WGS sequence"/>
</dbReference>
<gene>
    <name evidence="2" type="ORF">EYF80_035288</name>
</gene>
<sequence length="99" mass="11124">MMLSHPHIQLWYSQPTPCCENHNIFTPSMCGLSVTLLFALPPSTDPIPRLLTPNPIYTPHRPLLPNLDRPSANISVNTSVESVRVRPPEDRSSDTLLLR</sequence>
<dbReference type="EMBL" id="SRLO01000482">
    <property type="protein sequence ID" value="TNN54513.1"/>
    <property type="molecule type" value="Genomic_DNA"/>
</dbReference>
<proteinExistence type="predicted"/>
<name>A0A4Z2GNX5_9TELE</name>
<feature type="compositionally biased region" description="Basic and acidic residues" evidence="1">
    <location>
        <begin position="83"/>
        <end position="93"/>
    </location>
</feature>
<dbReference type="AlphaFoldDB" id="A0A4Z2GNX5"/>
<keyword evidence="3" id="KW-1185">Reference proteome</keyword>
<evidence type="ECO:0000256" key="1">
    <source>
        <dbReference type="SAM" id="MobiDB-lite"/>
    </source>
</evidence>
<evidence type="ECO:0000313" key="2">
    <source>
        <dbReference type="EMBL" id="TNN54513.1"/>
    </source>
</evidence>
<feature type="region of interest" description="Disordered" evidence="1">
    <location>
        <begin position="78"/>
        <end position="99"/>
    </location>
</feature>
<protein>
    <submittedName>
        <fullName evidence="2">Uncharacterized protein</fullName>
    </submittedName>
</protein>
<organism evidence="2 3">
    <name type="scientific">Liparis tanakae</name>
    <name type="common">Tanaka's snailfish</name>
    <dbReference type="NCBI Taxonomy" id="230148"/>
    <lineage>
        <taxon>Eukaryota</taxon>
        <taxon>Metazoa</taxon>
        <taxon>Chordata</taxon>
        <taxon>Craniata</taxon>
        <taxon>Vertebrata</taxon>
        <taxon>Euteleostomi</taxon>
        <taxon>Actinopterygii</taxon>
        <taxon>Neopterygii</taxon>
        <taxon>Teleostei</taxon>
        <taxon>Neoteleostei</taxon>
        <taxon>Acanthomorphata</taxon>
        <taxon>Eupercaria</taxon>
        <taxon>Perciformes</taxon>
        <taxon>Cottioidei</taxon>
        <taxon>Cottales</taxon>
        <taxon>Liparidae</taxon>
        <taxon>Liparis</taxon>
    </lineage>
</organism>